<gene>
    <name evidence="3" type="ORF">METZ01_LOCUS46273</name>
</gene>
<feature type="domain" description="UPF0261" evidence="1">
    <location>
        <begin position="3"/>
        <end position="175"/>
    </location>
</feature>
<reference evidence="3" key="1">
    <citation type="submission" date="2018-05" db="EMBL/GenBank/DDBJ databases">
        <authorList>
            <person name="Lanie J.A."/>
            <person name="Ng W.-L."/>
            <person name="Kazmierczak K.M."/>
            <person name="Andrzejewski T.M."/>
            <person name="Davidsen T.M."/>
            <person name="Wayne K.J."/>
            <person name="Tettelin H."/>
            <person name="Glass J.I."/>
            <person name="Rusch D."/>
            <person name="Podicherti R."/>
            <person name="Tsui H.-C.T."/>
            <person name="Winkler M.E."/>
        </authorList>
    </citation>
    <scope>NUCLEOTIDE SEQUENCE</scope>
</reference>
<protein>
    <submittedName>
        <fullName evidence="3">Uncharacterized protein</fullName>
    </submittedName>
</protein>
<dbReference type="InterPro" id="IPR008322">
    <property type="entry name" value="UPF0261"/>
</dbReference>
<dbReference type="NCBIfam" id="NF002674">
    <property type="entry name" value="PRK02399.1-2"/>
    <property type="match status" value="1"/>
</dbReference>
<name>A0A381RQS7_9ZZZZ</name>
<feature type="domain" description="UPF0261" evidence="2">
    <location>
        <begin position="187"/>
        <end position="403"/>
    </location>
</feature>
<dbReference type="AlphaFoldDB" id="A0A381RQS7"/>
<evidence type="ECO:0000313" key="3">
    <source>
        <dbReference type="EMBL" id="SUZ93419.1"/>
    </source>
</evidence>
<sequence>MPKTVVILATLDTKGEEAEYLRGQIESLGGQAQLIDMGVLGESSITSDVSREEVAAAGGVELSVLLEAPNRETAAPIMAAGATKILLDLVRDNQAHAVLGIGGTQGTSSCTKVMQSLPYGFPKLMVSTAASGDTSSFVGIKDISMMFSVSDLMGLNPFTERILSNAASAAYGMSLSAERVEIGSGAKPLIAMTNLGVLTEGATHAIKYFREAGYDIVVFHAVGSGGKAMEQLMKDGVVGAVFDYALGEISDEVFDGLRAGGPERLTVAGSLGLPQVICPGGAEHVGLFVDPDVVPEKYRDHQYTFHSPVILSLRLKSKELIQVAEEICRRLENTKENAVLMLPLRSTGRYSIAGGPLHDPEGDEAFFDALRANLPPSVHLVEIDADAEDPVFVCEAARRLVEMLEAASYSADKD</sequence>
<proteinExistence type="predicted"/>
<dbReference type="InterPro" id="IPR044122">
    <property type="entry name" value="UPF0261_N"/>
</dbReference>
<accession>A0A381RQS7</accession>
<dbReference type="CDD" id="cd15488">
    <property type="entry name" value="Tm-1-like"/>
    <property type="match status" value="1"/>
</dbReference>
<evidence type="ECO:0000259" key="2">
    <source>
        <dbReference type="Pfam" id="PF23189"/>
    </source>
</evidence>
<dbReference type="PIRSF" id="PIRSF033271">
    <property type="entry name" value="UCP033271"/>
    <property type="match status" value="1"/>
</dbReference>
<dbReference type="PANTHER" id="PTHR31862">
    <property type="entry name" value="UPF0261 DOMAIN PROTEIN (AFU_ORTHOLOGUE AFUA_1G10120)"/>
    <property type="match status" value="1"/>
</dbReference>
<dbReference type="EMBL" id="UINC01002145">
    <property type="protein sequence ID" value="SUZ93419.1"/>
    <property type="molecule type" value="Genomic_DNA"/>
</dbReference>
<dbReference type="InterPro" id="IPR056778">
    <property type="entry name" value="UPF0261_C"/>
</dbReference>
<evidence type="ECO:0000259" key="1">
    <source>
        <dbReference type="Pfam" id="PF06792"/>
    </source>
</evidence>
<organism evidence="3">
    <name type="scientific">marine metagenome</name>
    <dbReference type="NCBI Taxonomy" id="408172"/>
    <lineage>
        <taxon>unclassified sequences</taxon>
        <taxon>metagenomes</taxon>
        <taxon>ecological metagenomes</taxon>
    </lineage>
</organism>
<dbReference type="InterPro" id="IPR051353">
    <property type="entry name" value="Tobamovirus_resist_UPF0261"/>
</dbReference>
<dbReference type="PANTHER" id="PTHR31862:SF1">
    <property type="entry name" value="UPF0261 DOMAIN PROTEIN (AFU_ORTHOLOGUE AFUA_1G10120)"/>
    <property type="match status" value="1"/>
</dbReference>
<dbReference type="Pfam" id="PF23189">
    <property type="entry name" value="UPF0261_C"/>
    <property type="match status" value="1"/>
</dbReference>
<dbReference type="Pfam" id="PF06792">
    <property type="entry name" value="UPF0261"/>
    <property type="match status" value="1"/>
</dbReference>
<dbReference type="Gene3D" id="3.40.50.12020">
    <property type="entry name" value="Uncharacterised protein family UPF0261, NN domain"/>
    <property type="match status" value="1"/>
</dbReference>
<dbReference type="Gene3D" id="3.40.50.12030">
    <property type="entry name" value="Uncharacterised protein family UPF0261, NC domain"/>
    <property type="match status" value="1"/>
</dbReference>